<accession>A0A8S5UFX9</accession>
<reference evidence="1" key="1">
    <citation type="journal article" date="2021" name="Proc. Natl. Acad. Sci. U.S.A.">
        <title>A Catalog of Tens of Thousands of Viruses from Human Metagenomes Reveals Hidden Associations with Chronic Diseases.</title>
        <authorList>
            <person name="Tisza M.J."/>
            <person name="Buck C.B."/>
        </authorList>
    </citation>
    <scope>NUCLEOTIDE SEQUENCE</scope>
    <source>
        <strain evidence="1">CtOkR17</strain>
    </source>
</reference>
<evidence type="ECO:0000313" key="1">
    <source>
        <dbReference type="EMBL" id="DAF93331.1"/>
    </source>
</evidence>
<proteinExistence type="predicted"/>
<organism evidence="1">
    <name type="scientific">Microviridae sp. ctOkR17</name>
    <dbReference type="NCBI Taxonomy" id="2824996"/>
    <lineage>
        <taxon>Viruses</taxon>
        <taxon>Monodnaviria</taxon>
        <taxon>Sangervirae</taxon>
        <taxon>Phixviricota</taxon>
        <taxon>Malgrandaviricetes</taxon>
        <taxon>Petitvirales</taxon>
        <taxon>Microviridae</taxon>
    </lineage>
</organism>
<protein>
    <submittedName>
        <fullName evidence="1">Uncharacterized protein</fullName>
    </submittedName>
</protein>
<sequence>MAATNYTIVRRNKKTNTILLEELTNKWTYKQALAIAKESATDAFELVCVIESNKIMLNDEKEDEKNREI</sequence>
<name>A0A8S5UFX9_9VIRU</name>
<dbReference type="EMBL" id="BK016083">
    <property type="protein sequence ID" value="DAF93331.1"/>
    <property type="molecule type" value="Genomic_DNA"/>
</dbReference>